<proteinExistence type="predicted"/>
<evidence type="ECO:0000313" key="2">
    <source>
        <dbReference type="EMBL" id="OUE29239.1"/>
    </source>
</evidence>
<evidence type="ECO:0000313" key="3">
    <source>
        <dbReference type="Proteomes" id="UP000195011"/>
    </source>
</evidence>
<sequence length="148" mass="15146">MRGDPAGPRLQLGGRQGGSARLGLGREGPGGQRLGELGGTRDGLGRRALPVRGEGDEALDQGALGGAVGDEGRDAGVARAVVAEHRAHGRVVLRAELPGAGRALAQAGERRAGVVAAGADPLRPGVVRDERRLRVAQRAARRLGVREP</sequence>
<evidence type="ECO:0000256" key="1">
    <source>
        <dbReference type="SAM" id="MobiDB-lite"/>
    </source>
</evidence>
<organism evidence="2 3">
    <name type="scientific">Clavibacter michiganensis</name>
    <dbReference type="NCBI Taxonomy" id="28447"/>
    <lineage>
        <taxon>Bacteria</taxon>
        <taxon>Bacillati</taxon>
        <taxon>Actinomycetota</taxon>
        <taxon>Actinomycetes</taxon>
        <taxon>Micrococcales</taxon>
        <taxon>Microbacteriaceae</taxon>
        <taxon>Clavibacter</taxon>
    </lineage>
</organism>
<reference evidence="2 3" key="1">
    <citation type="submission" date="2016-08" db="EMBL/GenBank/DDBJ databases">
        <title>Genome sequence of Clavibacter michiganensis spp strain CFBP8017.</title>
        <authorList>
            <person name="Thapa S.P."/>
            <person name="Coaker G."/>
            <person name="Jacques M.-A."/>
        </authorList>
    </citation>
    <scope>NUCLEOTIDE SEQUENCE [LARGE SCALE GENOMIC DNA]</scope>
    <source>
        <strain evidence="2">CFBP8017</strain>
    </source>
</reference>
<dbReference type="AlphaFoldDB" id="A0A251YYJ9"/>
<feature type="region of interest" description="Disordered" evidence="1">
    <location>
        <begin position="1"/>
        <end position="70"/>
    </location>
</feature>
<name>A0A251YYJ9_9MICO</name>
<protein>
    <submittedName>
        <fullName evidence="2">Uncharacterized protein</fullName>
    </submittedName>
</protein>
<dbReference type="EMBL" id="MDJY01000001">
    <property type="protein sequence ID" value="OUE29239.1"/>
    <property type="molecule type" value="Genomic_DNA"/>
</dbReference>
<dbReference type="Proteomes" id="UP000195011">
    <property type="component" value="Unassembled WGS sequence"/>
</dbReference>
<comment type="caution">
    <text evidence="2">The sequence shown here is derived from an EMBL/GenBank/DDBJ whole genome shotgun (WGS) entry which is preliminary data.</text>
</comment>
<feature type="compositionally biased region" description="Gly residues" evidence="1">
    <location>
        <begin position="25"/>
        <end position="42"/>
    </location>
</feature>
<accession>A0A251YYJ9</accession>
<feature type="compositionally biased region" description="Low complexity" evidence="1">
    <location>
        <begin position="1"/>
        <end position="23"/>
    </location>
</feature>
<gene>
    <name evidence="2" type="ORF">BFL36_00005</name>
</gene>